<dbReference type="EMBL" id="AP035768">
    <property type="protein sequence ID" value="BFO17769.1"/>
    <property type="molecule type" value="Genomic_DNA"/>
</dbReference>
<sequence>MAGGLPAVPRRGYAGRPTVRTPDPALMVAGDLVRTGLPVALMERAATTGFLAANALLERWGVRGQTLWTVPDRGRGLLLRSLARTAARGEPAGRVRRR</sequence>
<reference evidence="1" key="2">
    <citation type="submission" date="2024-07" db="EMBL/GenBank/DDBJ databases">
        <title>Streptomyces haneummycinica sp. nov., a new antibiotic-producing actinobacterium isolated from marine sediment.</title>
        <authorList>
            <person name="Uemura M."/>
            <person name="Hamada M."/>
            <person name="Hirano S."/>
            <person name="Kobayashi K."/>
            <person name="Ohshiro T."/>
            <person name="Kobayashi T."/>
            <person name="Terahara T."/>
        </authorList>
    </citation>
    <scope>NUCLEOTIDE SEQUENCE</scope>
    <source>
        <strain evidence="1">KM77-8</strain>
    </source>
</reference>
<name>A0AAT9HKD9_9ACTN</name>
<gene>
    <name evidence="1" type="ORF">SHKM778_41570</name>
</gene>
<dbReference type="AlphaFoldDB" id="A0AAT9HKD9"/>
<organism evidence="1">
    <name type="scientific">Streptomyces haneummycinicus</name>
    <dbReference type="NCBI Taxonomy" id="3074435"/>
    <lineage>
        <taxon>Bacteria</taxon>
        <taxon>Bacillati</taxon>
        <taxon>Actinomycetota</taxon>
        <taxon>Actinomycetes</taxon>
        <taxon>Kitasatosporales</taxon>
        <taxon>Streptomycetaceae</taxon>
        <taxon>Streptomyces</taxon>
    </lineage>
</organism>
<evidence type="ECO:0000313" key="1">
    <source>
        <dbReference type="EMBL" id="BFO17769.1"/>
    </source>
</evidence>
<reference evidence="1" key="1">
    <citation type="submission" date="2024-06" db="EMBL/GenBank/DDBJ databases">
        <authorList>
            <consortium name="consrtm"/>
            <person name="Uemura M."/>
            <person name="Terahara T."/>
        </authorList>
    </citation>
    <scope>NUCLEOTIDE SEQUENCE</scope>
    <source>
        <strain evidence="1">KM77-8</strain>
    </source>
</reference>
<accession>A0AAT9HKD9</accession>
<protein>
    <submittedName>
        <fullName evidence="1">Uncharacterized protein</fullName>
    </submittedName>
</protein>
<proteinExistence type="predicted"/>